<dbReference type="InterPro" id="IPR006626">
    <property type="entry name" value="PbH1"/>
</dbReference>
<keyword evidence="11" id="KW-1185">Reference proteome</keyword>
<evidence type="ECO:0000256" key="2">
    <source>
        <dbReference type="ARBA" id="ARBA00004442"/>
    </source>
</evidence>
<dbReference type="InterPro" id="IPR059226">
    <property type="entry name" value="Choice_anch_Q_dom"/>
</dbReference>
<evidence type="ECO:0000256" key="3">
    <source>
        <dbReference type="ARBA" id="ARBA00004613"/>
    </source>
</evidence>
<accession>A0A1G6N5S5</accession>
<dbReference type="NCBIfam" id="NF041518">
    <property type="entry name" value="choice_anch_Q"/>
    <property type="match status" value="1"/>
</dbReference>
<evidence type="ECO:0000256" key="9">
    <source>
        <dbReference type="SAM" id="SignalP"/>
    </source>
</evidence>
<name>A0A1G6N5S5_NIADE</name>
<dbReference type="InterPro" id="IPR012334">
    <property type="entry name" value="Pectin_lyas_fold"/>
</dbReference>
<evidence type="ECO:0000256" key="4">
    <source>
        <dbReference type="ARBA" id="ARBA00022525"/>
    </source>
</evidence>
<dbReference type="PANTHER" id="PTHR11319:SF35">
    <property type="entry name" value="OUTER MEMBRANE PROTEIN PMPC-RELATED"/>
    <property type="match status" value="1"/>
</dbReference>
<keyword evidence="8" id="KW-0812">Transmembrane</keyword>
<dbReference type="SMART" id="SM00710">
    <property type="entry name" value="PbH1"/>
    <property type="match status" value="5"/>
</dbReference>
<dbReference type="InterPro" id="IPR011050">
    <property type="entry name" value="Pectin_lyase_fold/virulence"/>
</dbReference>
<feature type="transmembrane region" description="Helical" evidence="8">
    <location>
        <begin position="455"/>
        <end position="478"/>
    </location>
</feature>
<dbReference type="RefSeq" id="WP_090389325.1">
    <property type="nucleotide sequence ID" value="NZ_FMZO01000003.1"/>
</dbReference>
<evidence type="ECO:0000256" key="5">
    <source>
        <dbReference type="ARBA" id="ARBA00022729"/>
    </source>
</evidence>
<keyword evidence="7" id="KW-0998">Cell outer membrane</keyword>
<dbReference type="InterPro" id="IPR003368">
    <property type="entry name" value="POMP_repeat"/>
</dbReference>
<feature type="signal peptide" evidence="9">
    <location>
        <begin position="1"/>
        <end position="18"/>
    </location>
</feature>
<comment type="subcellular location">
    <subcellularLocation>
        <location evidence="1">Cell envelope</location>
    </subcellularLocation>
    <subcellularLocation>
        <location evidence="2">Cell outer membrane</location>
    </subcellularLocation>
    <subcellularLocation>
        <location evidence="3">Secreted</location>
    </subcellularLocation>
</comment>
<evidence type="ECO:0000256" key="1">
    <source>
        <dbReference type="ARBA" id="ARBA00004196"/>
    </source>
</evidence>
<dbReference type="OrthoDB" id="9805017at2"/>
<dbReference type="GO" id="GO:0009279">
    <property type="term" value="C:cell outer membrane"/>
    <property type="evidence" value="ECO:0007669"/>
    <property type="project" value="UniProtKB-SubCell"/>
</dbReference>
<dbReference type="STRING" id="1285928.SAMN04487894_103141"/>
<organism evidence="10 11">
    <name type="scientific">Niabella drilacis (strain DSM 25811 / CCM 8410 / CCUG 62505 / LMG 26954 / E90)</name>
    <dbReference type="NCBI Taxonomy" id="1285928"/>
    <lineage>
        <taxon>Bacteria</taxon>
        <taxon>Pseudomonadati</taxon>
        <taxon>Bacteroidota</taxon>
        <taxon>Chitinophagia</taxon>
        <taxon>Chitinophagales</taxon>
        <taxon>Chitinophagaceae</taxon>
        <taxon>Niabella</taxon>
    </lineage>
</organism>
<evidence type="ECO:0000313" key="11">
    <source>
        <dbReference type="Proteomes" id="UP000198757"/>
    </source>
</evidence>
<dbReference type="Proteomes" id="UP000198757">
    <property type="component" value="Unassembled WGS sequence"/>
</dbReference>
<gene>
    <name evidence="10" type="ORF">SAMN04487894_103141</name>
</gene>
<dbReference type="SUPFAM" id="SSF51126">
    <property type="entry name" value="Pectin lyase-like"/>
    <property type="match status" value="1"/>
</dbReference>
<dbReference type="PANTHER" id="PTHR11319">
    <property type="entry name" value="G PROTEIN-COUPLED RECEPTOR-RELATED"/>
    <property type="match status" value="1"/>
</dbReference>
<sequence length="538" mass="55121">MRIFLSIALLLGTAGVFGQTTHYVAVDGAGIGTSWNDASGNLQGMIDAAVTGDQVWVKAGTYKLFASIQMKEGVKIYGSFTGTGTERPAINPLNGINPTTILDGQSTLTVITNNNNGLTAAALLDGFTITNGKATSFGGGISNISSSPTISNCIFSGNTAGNSGGGISNDHSSPGISNCTFSGNTASSVGGGIDNFSSSPTISNCAFWGNTANYYGGGISNTSSSPAISNCIFSGNKVRSYGGGIYNYSGSSSTVSNCTFSGNAASSGGGISNTAYSTLTLRNSIILGNNTGVYNANSTTTITYSLVQGRAADAGNHNLDGSSITAADVFAGPVGADMAPTTTGDYRLKAGSIAINAGNNGNVPGNSTDITGGPRIVGDAVDLGAYEYTTVLPVNFSQVFAYTQNNSLYINWRTATETNNDHFDIEVATDGRSFYKIGTVLSKATEGNSAIEIDYAFSASAASLLAAPAVLLLVLAGFKKHRNKLAIALTLAGLLLVIGCAKNDAAIDADAKALFIRIRQVDKDGKFEYSKIVRAVTE</sequence>
<keyword evidence="5 9" id="KW-0732">Signal</keyword>
<protein>
    <submittedName>
        <fullName evidence="10">Parallel beta-helix repeat (Two copies)</fullName>
    </submittedName>
</protein>
<evidence type="ECO:0000256" key="7">
    <source>
        <dbReference type="ARBA" id="ARBA00023237"/>
    </source>
</evidence>
<keyword evidence="6 8" id="KW-0472">Membrane</keyword>
<keyword evidence="4" id="KW-0964">Secreted</keyword>
<reference evidence="11" key="1">
    <citation type="submission" date="2016-10" db="EMBL/GenBank/DDBJ databases">
        <authorList>
            <person name="Varghese N."/>
            <person name="Submissions S."/>
        </authorList>
    </citation>
    <scope>NUCLEOTIDE SEQUENCE [LARGE SCALE GENOMIC DNA]</scope>
    <source>
        <strain evidence="11">DSM 25811 / CCM 8410 / LMG 26954 / E90</strain>
    </source>
</reference>
<evidence type="ECO:0000256" key="8">
    <source>
        <dbReference type="SAM" id="Phobius"/>
    </source>
</evidence>
<dbReference type="AlphaFoldDB" id="A0A1G6N5S5"/>
<feature type="chain" id="PRO_5011643301" evidence="9">
    <location>
        <begin position="19"/>
        <end position="538"/>
    </location>
</feature>
<dbReference type="Gene3D" id="2.160.20.10">
    <property type="entry name" value="Single-stranded right-handed beta-helix, Pectin lyase-like"/>
    <property type="match status" value="1"/>
</dbReference>
<evidence type="ECO:0000313" key="10">
    <source>
        <dbReference type="EMBL" id="SDC62475.1"/>
    </source>
</evidence>
<proteinExistence type="predicted"/>
<dbReference type="GO" id="GO:0005576">
    <property type="term" value="C:extracellular region"/>
    <property type="evidence" value="ECO:0007669"/>
    <property type="project" value="UniProtKB-SubCell"/>
</dbReference>
<dbReference type="Pfam" id="PF02415">
    <property type="entry name" value="Chlam_PMP"/>
    <property type="match status" value="3"/>
</dbReference>
<dbReference type="EMBL" id="FMZO01000003">
    <property type="protein sequence ID" value="SDC62475.1"/>
    <property type="molecule type" value="Genomic_DNA"/>
</dbReference>
<evidence type="ECO:0000256" key="6">
    <source>
        <dbReference type="ARBA" id="ARBA00023136"/>
    </source>
</evidence>
<keyword evidence="8" id="KW-1133">Transmembrane helix</keyword>